<dbReference type="SFLD" id="SFLDG01383">
    <property type="entry name" value="cyclic_pyranopterin_phosphate"/>
    <property type="match status" value="1"/>
</dbReference>
<gene>
    <name evidence="12" type="primary">moaA</name>
    <name evidence="14" type="ORF">M670_01954</name>
</gene>
<dbReference type="RefSeq" id="WP_035195267.1">
    <property type="nucleotide sequence ID" value="NZ_JJRY01000006.1"/>
</dbReference>
<organism evidence="14 15">
    <name type="scientific">Schinkia azotoformans MEV2011</name>
    <dbReference type="NCBI Taxonomy" id="1348973"/>
    <lineage>
        <taxon>Bacteria</taxon>
        <taxon>Bacillati</taxon>
        <taxon>Bacillota</taxon>
        <taxon>Bacilli</taxon>
        <taxon>Bacillales</taxon>
        <taxon>Bacillaceae</taxon>
        <taxon>Calidifontibacillus/Schinkia group</taxon>
        <taxon>Schinkia</taxon>
    </lineage>
</organism>
<evidence type="ECO:0000256" key="8">
    <source>
        <dbReference type="ARBA" id="ARBA00023134"/>
    </source>
</evidence>
<protein>
    <recommendedName>
        <fullName evidence="1 12">GTP 3',8-cyclase</fullName>
        <ecNumber evidence="1 12">4.1.99.22</ecNumber>
    </recommendedName>
    <alternativeName>
        <fullName evidence="12">Molybdenum cofactor biosynthesis protein A</fullName>
    </alternativeName>
</protein>
<feature type="binding site" evidence="12">
    <location>
        <position position="281"/>
    </location>
    <ligand>
        <name>[4Fe-4S] cluster</name>
        <dbReference type="ChEBI" id="CHEBI:49883"/>
        <label>2</label>
        <note>4Fe-4S-substrate</note>
    </ligand>
</feature>
<dbReference type="PANTHER" id="PTHR22960:SF0">
    <property type="entry name" value="MOLYBDENUM COFACTOR BIOSYNTHESIS PROTEIN 1"/>
    <property type="match status" value="1"/>
</dbReference>
<feature type="binding site" evidence="12">
    <location>
        <position position="31"/>
    </location>
    <ligand>
        <name>[4Fe-4S] cluster</name>
        <dbReference type="ChEBI" id="CHEBI:49883"/>
        <label>1</label>
        <note>4Fe-4S-S-AdoMet</note>
    </ligand>
</feature>
<comment type="similarity">
    <text evidence="12">Belongs to the radical SAM superfamily. MoaA family.</text>
</comment>
<dbReference type="SFLD" id="SFLDG01067">
    <property type="entry name" value="SPASM/twitch_domain_containing"/>
    <property type="match status" value="1"/>
</dbReference>
<dbReference type="GO" id="GO:0046872">
    <property type="term" value="F:metal ion binding"/>
    <property type="evidence" value="ECO:0007669"/>
    <property type="project" value="UniProtKB-KW"/>
</dbReference>
<dbReference type="CDD" id="cd01335">
    <property type="entry name" value="Radical_SAM"/>
    <property type="match status" value="1"/>
</dbReference>
<dbReference type="InterPro" id="IPR000385">
    <property type="entry name" value="MoaA_NifB_PqqE_Fe-S-bd_CS"/>
</dbReference>
<feature type="binding site" evidence="12">
    <location>
        <position position="74"/>
    </location>
    <ligand>
        <name>GTP</name>
        <dbReference type="ChEBI" id="CHEBI:37565"/>
    </ligand>
</feature>
<dbReference type="InterPro" id="IPR040064">
    <property type="entry name" value="MoaA-like"/>
</dbReference>
<evidence type="ECO:0000256" key="2">
    <source>
        <dbReference type="ARBA" id="ARBA00022485"/>
    </source>
</evidence>
<comment type="pathway">
    <text evidence="12">Cofactor biosynthesis; molybdopterin biosynthesis.</text>
</comment>
<dbReference type="Pfam" id="PF06463">
    <property type="entry name" value="Mob_synth_C"/>
    <property type="match status" value="1"/>
</dbReference>
<dbReference type="GO" id="GO:0061799">
    <property type="term" value="F:cyclic pyranopterin monophosphate synthase activity"/>
    <property type="evidence" value="ECO:0007669"/>
    <property type="project" value="TreeGrafter"/>
</dbReference>
<keyword evidence="3 12" id="KW-0949">S-adenosyl-L-methionine</keyword>
<evidence type="ECO:0000256" key="3">
    <source>
        <dbReference type="ARBA" id="ARBA00022691"/>
    </source>
</evidence>
<dbReference type="PROSITE" id="PS01305">
    <property type="entry name" value="MOAA_NIFB_PQQE"/>
    <property type="match status" value="1"/>
</dbReference>
<dbReference type="InterPro" id="IPR006638">
    <property type="entry name" value="Elp3/MiaA/NifB-like_rSAM"/>
</dbReference>
<dbReference type="Proteomes" id="UP000027936">
    <property type="component" value="Unassembled WGS sequence"/>
</dbReference>
<feature type="binding site" evidence="12">
    <location>
        <position position="166"/>
    </location>
    <ligand>
        <name>GTP</name>
        <dbReference type="ChEBI" id="CHEBI:37565"/>
    </ligand>
</feature>
<dbReference type="Gene3D" id="3.20.20.70">
    <property type="entry name" value="Aldolase class I"/>
    <property type="match status" value="1"/>
</dbReference>
<feature type="binding site" evidence="12">
    <location>
        <position position="200"/>
    </location>
    <ligand>
        <name>S-adenosyl-L-methionine</name>
        <dbReference type="ChEBI" id="CHEBI:59789"/>
    </ligand>
</feature>
<evidence type="ECO:0000259" key="13">
    <source>
        <dbReference type="PROSITE" id="PS51918"/>
    </source>
</evidence>
<comment type="function">
    <text evidence="12">Catalyzes the cyclization of GTP to (8S)-3',8-cyclo-7,8-dihydroguanosine 5'-triphosphate.</text>
</comment>
<keyword evidence="7 12" id="KW-0411">Iron-sulfur</keyword>
<dbReference type="CDD" id="cd21117">
    <property type="entry name" value="Twitch_MoaA"/>
    <property type="match status" value="1"/>
</dbReference>
<feature type="binding site" evidence="12">
    <location>
        <position position="264"/>
    </location>
    <ligand>
        <name>[4Fe-4S] cluster</name>
        <dbReference type="ChEBI" id="CHEBI:49883"/>
        <label>2</label>
        <note>4Fe-4S-substrate</note>
    </ligand>
</feature>
<proteinExistence type="inferred from homology"/>
<feature type="domain" description="Radical SAM core" evidence="13">
    <location>
        <begin position="11"/>
        <end position="230"/>
    </location>
</feature>
<dbReference type="InterPro" id="IPR050105">
    <property type="entry name" value="MoCo_biosynth_MoaA/MoaC"/>
</dbReference>
<dbReference type="InterPro" id="IPR013785">
    <property type="entry name" value="Aldolase_TIM"/>
</dbReference>
<dbReference type="NCBIfam" id="NF001199">
    <property type="entry name" value="PRK00164.2-1"/>
    <property type="match status" value="1"/>
</dbReference>
<evidence type="ECO:0000256" key="10">
    <source>
        <dbReference type="ARBA" id="ARBA00023239"/>
    </source>
</evidence>
<feature type="binding site" evidence="12">
    <location>
        <position position="267"/>
    </location>
    <ligand>
        <name>[4Fe-4S] cluster</name>
        <dbReference type="ChEBI" id="CHEBI:49883"/>
        <label>2</label>
        <note>4Fe-4S-substrate</note>
    </ligand>
</feature>
<dbReference type="OrthoDB" id="9763993at2"/>
<evidence type="ECO:0000256" key="6">
    <source>
        <dbReference type="ARBA" id="ARBA00023004"/>
    </source>
</evidence>
<dbReference type="InterPro" id="IPR010505">
    <property type="entry name" value="MoaA_twitch"/>
</dbReference>
<dbReference type="Pfam" id="PF04055">
    <property type="entry name" value="Radical_SAM"/>
    <property type="match status" value="1"/>
</dbReference>
<feature type="binding site" evidence="12">
    <location>
        <position position="105"/>
    </location>
    <ligand>
        <name>GTP</name>
        <dbReference type="ChEBI" id="CHEBI:37565"/>
    </ligand>
</feature>
<comment type="caution">
    <text evidence="14">The sequence shown here is derived from an EMBL/GenBank/DDBJ whole genome shotgun (WGS) entry which is preliminary data.</text>
</comment>
<feature type="binding site" evidence="12">
    <location>
        <position position="34"/>
    </location>
    <ligand>
        <name>[4Fe-4S] cluster</name>
        <dbReference type="ChEBI" id="CHEBI:49883"/>
        <label>1</label>
        <note>4Fe-4S-S-AdoMet</note>
    </ligand>
</feature>
<evidence type="ECO:0000256" key="9">
    <source>
        <dbReference type="ARBA" id="ARBA00023150"/>
    </source>
</evidence>
<keyword evidence="8 12" id="KW-0342">GTP-binding</keyword>
<keyword evidence="6 12" id="KW-0408">Iron</keyword>
<dbReference type="GO" id="GO:0051539">
    <property type="term" value="F:4 iron, 4 sulfur cluster binding"/>
    <property type="evidence" value="ECO:0007669"/>
    <property type="project" value="UniProtKB-UniRule"/>
</dbReference>
<dbReference type="EMBL" id="JJRY01000006">
    <property type="protein sequence ID" value="KEF38743.1"/>
    <property type="molecule type" value="Genomic_DNA"/>
</dbReference>
<feature type="binding site" evidence="12">
    <location>
        <position position="33"/>
    </location>
    <ligand>
        <name>S-adenosyl-L-methionine</name>
        <dbReference type="ChEBI" id="CHEBI:59789"/>
    </ligand>
</feature>
<evidence type="ECO:0000313" key="14">
    <source>
        <dbReference type="EMBL" id="KEF38743.1"/>
    </source>
</evidence>
<keyword evidence="10 12" id="KW-0456">Lyase</keyword>
<evidence type="ECO:0000256" key="12">
    <source>
        <dbReference type="HAMAP-Rule" id="MF_01225"/>
    </source>
</evidence>
<keyword evidence="9 12" id="KW-0501">Molybdenum cofactor biosynthesis</keyword>
<dbReference type="GO" id="GO:0005525">
    <property type="term" value="F:GTP binding"/>
    <property type="evidence" value="ECO:0007669"/>
    <property type="project" value="UniProtKB-UniRule"/>
</dbReference>
<evidence type="ECO:0000256" key="11">
    <source>
        <dbReference type="ARBA" id="ARBA00048697"/>
    </source>
</evidence>
<comment type="subunit">
    <text evidence="12">Monomer and homodimer.</text>
</comment>
<dbReference type="SMART" id="SM00729">
    <property type="entry name" value="Elp3"/>
    <property type="match status" value="1"/>
</dbReference>
<evidence type="ECO:0000256" key="7">
    <source>
        <dbReference type="ARBA" id="ARBA00023014"/>
    </source>
</evidence>
<comment type="cofactor">
    <cofactor evidence="12">
        <name>[4Fe-4S] cluster</name>
        <dbReference type="ChEBI" id="CHEBI:49883"/>
    </cofactor>
    <text evidence="12">Binds 2 [4Fe-4S] clusters. Binds 1 [4Fe-4S] cluster coordinated with 3 cysteines and an exchangeable S-adenosyl-L-methionine and 1 [4Fe-4S] cluster coordinated with 3 cysteines and the GTP-derived substrate.</text>
</comment>
<dbReference type="EC" id="4.1.99.22" evidence="1 12"/>
<dbReference type="NCBIfam" id="TIGR02666">
    <property type="entry name" value="moaA"/>
    <property type="match status" value="1"/>
</dbReference>
<dbReference type="SFLD" id="SFLDS00029">
    <property type="entry name" value="Radical_SAM"/>
    <property type="match status" value="1"/>
</dbReference>
<evidence type="ECO:0000256" key="1">
    <source>
        <dbReference type="ARBA" id="ARBA00012167"/>
    </source>
</evidence>
<dbReference type="InterPro" id="IPR058240">
    <property type="entry name" value="rSAM_sf"/>
</dbReference>
<dbReference type="GO" id="GO:0006777">
    <property type="term" value="P:Mo-molybdopterin cofactor biosynthetic process"/>
    <property type="evidence" value="ECO:0007669"/>
    <property type="project" value="UniProtKB-UniRule"/>
</dbReference>
<keyword evidence="4 12" id="KW-0479">Metal-binding</keyword>
<dbReference type="GO" id="GO:0061798">
    <property type="term" value="F:GTP 3',8'-cyclase activity"/>
    <property type="evidence" value="ECO:0007669"/>
    <property type="project" value="UniProtKB-UniRule"/>
</dbReference>
<feature type="binding site" evidence="12">
    <location>
        <position position="129"/>
    </location>
    <ligand>
        <name>S-adenosyl-L-methionine</name>
        <dbReference type="ChEBI" id="CHEBI:59789"/>
    </ligand>
</feature>
<keyword evidence="5 12" id="KW-0547">Nucleotide-binding</keyword>
<dbReference type="InterPro" id="IPR007197">
    <property type="entry name" value="rSAM"/>
</dbReference>
<accession>A0A072NPB2</accession>
<name>A0A072NPB2_SCHAZ</name>
<evidence type="ECO:0000313" key="15">
    <source>
        <dbReference type="Proteomes" id="UP000027936"/>
    </source>
</evidence>
<dbReference type="PANTHER" id="PTHR22960">
    <property type="entry name" value="MOLYBDOPTERIN COFACTOR SYNTHESIS PROTEIN A"/>
    <property type="match status" value="1"/>
</dbReference>
<dbReference type="HAMAP" id="MF_01225_B">
    <property type="entry name" value="MoaA_B"/>
    <property type="match status" value="1"/>
</dbReference>
<evidence type="ECO:0000256" key="4">
    <source>
        <dbReference type="ARBA" id="ARBA00022723"/>
    </source>
</evidence>
<dbReference type="AlphaFoldDB" id="A0A072NPB2"/>
<feature type="binding site" evidence="12">
    <location>
        <begin position="269"/>
        <end position="271"/>
    </location>
    <ligand>
        <name>GTP</name>
        <dbReference type="ChEBI" id="CHEBI:37565"/>
    </ligand>
</feature>
<dbReference type="SUPFAM" id="SSF102114">
    <property type="entry name" value="Radical SAM enzymes"/>
    <property type="match status" value="1"/>
</dbReference>
<dbReference type="PATRIC" id="fig|1348973.3.peg.1904"/>
<dbReference type="InterPro" id="IPR013483">
    <property type="entry name" value="MoaA"/>
</dbReference>
<dbReference type="GO" id="GO:1904047">
    <property type="term" value="F:S-adenosyl-L-methionine binding"/>
    <property type="evidence" value="ECO:0007669"/>
    <property type="project" value="UniProtKB-UniRule"/>
</dbReference>
<comment type="catalytic activity">
    <reaction evidence="11 12">
        <text>GTP + AH2 + S-adenosyl-L-methionine = (8S)-3',8-cyclo-7,8-dihydroguanosine 5'-triphosphate + 5'-deoxyadenosine + L-methionine + A + H(+)</text>
        <dbReference type="Rhea" id="RHEA:49576"/>
        <dbReference type="ChEBI" id="CHEBI:13193"/>
        <dbReference type="ChEBI" id="CHEBI:15378"/>
        <dbReference type="ChEBI" id="CHEBI:17319"/>
        <dbReference type="ChEBI" id="CHEBI:17499"/>
        <dbReference type="ChEBI" id="CHEBI:37565"/>
        <dbReference type="ChEBI" id="CHEBI:57844"/>
        <dbReference type="ChEBI" id="CHEBI:59789"/>
        <dbReference type="ChEBI" id="CHEBI:131766"/>
        <dbReference type="EC" id="4.1.99.22"/>
    </reaction>
</comment>
<dbReference type="SFLD" id="SFLDG01386">
    <property type="entry name" value="main_SPASM_domain-containing"/>
    <property type="match status" value="1"/>
</dbReference>
<feature type="binding site" evidence="12">
    <location>
        <position position="27"/>
    </location>
    <ligand>
        <name>[4Fe-4S] cluster</name>
        <dbReference type="ChEBI" id="CHEBI:49883"/>
        <label>1</label>
        <note>4Fe-4S-S-AdoMet</note>
    </ligand>
</feature>
<feature type="binding site" evidence="12">
    <location>
        <position position="78"/>
    </location>
    <ligand>
        <name>S-adenosyl-L-methionine</name>
        <dbReference type="ChEBI" id="CHEBI:59789"/>
    </ligand>
</feature>
<dbReference type="PROSITE" id="PS51918">
    <property type="entry name" value="RADICAL_SAM"/>
    <property type="match status" value="1"/>
</dbReference>
<feature type="binding site" evidence="12">
    <location>
        <position position="20"/>
    </location>
    <ligand>
        <name>GTP</name>
        <dbReference type="ChEBI" id="CHEBI:37565"/>
    </ligand>
</feature>
<keyword evidence="2 12" id="KW-0004">4Fe-4S</keyword>
<reference evidence="14 15" key="1">
    <citation type="submission" date="2014-04" db="EMBL/GenBank/DDBJ databases">
        <title>Draft genome sequence of Bacillus azotoformans MEV2011, a (co-) denitrifying strain unable to grow in the presence of oxygen.</title>
        <authorList>
            <person name="Nielsen M."/>
            <person name="Schreiber L."/>
            <person name="Finster K."/>
            <person name="Schramm A."/>
        </authorList>
    </citation>
    <scope>NUCLEOTIDE SEQUENCE [LARGE SCALE GENOMIC DNA]</scope>
    <source>
        <strain evidence="14 15">MEV2011</strain>
    </source>
</reference>
<sequence>MQKNSNKIVDTLKRPLRDLRISVIDQCNFRCAYCMPKELFGDNYPFLPLSELLSFDEIERISKLFASLGVEKIRLTGGEPLVRKDMHLLVERLNKIDGIEDIALTTNGVYLPKYAQALKEAGLSRVNVSLDALADELFGQINGRNVKVNAVLKGIDAAVEAGLLVKVNMVVKKGMNDNQILPMAKYFKEKNINLRFIEFMDVGNSNGWDLSQVVSKKEIVEMISKEIPVEPLDPNYYGEVASRYRYVDSTAEFGVISSVTDSFCSSCTRVRLSADGKIYTCLFAEKGFDLRALVRQECSDESLLQSLIDVWENRKDRYSDERLENTRKGKKRKNKIEMSYIGG</sequence>
<dbReference type="UniPathway" id="UPA00344"/>
<evidence type="ECO:0000256" key="5">
    <source>
        <dbReference type="ARBA" id="ARBA00022741"/>
    </source>
</evidence>